<evidence type="ECO:0000313" key="2">
    <source>
        <dbReference type="Proteomes" id="UP000094622"/>
    </source>
</evidence>
<dbReference type="RefSeq" id="WP_069308289.1">
    <property type="nucleotide sequence ID" value="NZ_MCRJ01000159.1"/>
</dbReference>
<accession>A0A1E3GWY6</accession>
<evidence type="ECO:0000313" key="1">
    <source>
        <dbReference type="EMBL" id="ODN68560.1"/>
    </source>
</evidence>
<reference evidence="1 2" key="1">
    <citation type="submission" date="2016-07" db="EMBL/GenBank/DDBJ databases">
        <title>Draft Genome Sequence of Methylobrevis pamukkalensis PK2.</title>
        <authorList>
            <person name="Vasilenko O.V."/>
            <person name="Doronina N.V."/>
            <person name="Shmareva M.N."/>
            <person name="Tarlachkov S.V."/>
            <person name="Mustakhimov I."/>
            <person name="Trotsenko Y.A."/>
        </authorList>
    </citation>
    <scope>NUCLEOTIDE SEQUENCE [LARGE SCALE GENOMIC DNA]</scope>
    <source>
        <strain evidence="1 2">PK2</strain>
    </source>
</reference>
<keyword evidence="2" id="KW-1185">Reference proteome</keyword>
<evidence type="ECO:0008006" key="3">
    <source>
        <dbReference type="Google" id="ProtNLM"/>
    </source>
</evidence>
<dbReference type="OrthoDB" id="7593532at2"/>
<sequence length="358" mass="38539">MSRPSVVFHVDLVQDVAVLRPLMRLARQEGDLDLALLVTKRFAGLDATGLWAGELDRLCAELGVVRETYGSEVEALARLADRRGLVIAGSESSVSNHVLTHRLMRVLPPCLLGVTLQHGLECVGFLHNERHDATAGLDVRFGADVVVGWFAPERLAALPACERSKLFVAGPTALIDGRPSPRPDVIPPRRGIVCENLHSVRFATDGLKRRFIDVFRGFAGAMAAIGTQTVLRPHPAGRFTERNAVDLPGNVARSTGPLYDEDLTAYGFAISAPSSVLLDFVLARVPVAVWIEGGEVDASNFAGLPTVSSLDDWTAFAQAALARPAELLAGQEAWLSGLAMPADVRTRYVELLALSRSV</sequence>
<name>A0A1E3GWY6_9HYPH</name>
<dbReference type="EMBL" id="MCRJ01000159">
    <property type="protein sequence ID" value="ODN68560.1"/>
    <property type="molecule type" value="Genomic_DNA"/>
</dbReference>
<comment type="caution">
    <text evidence="1">The sequence shown here is derived from an EMBL/GenBank/DDBJ whole genome shotgun (WGS) entry which is preliminary data.</text>
</comment>
<protein>
    <recommendedName>
        <fullName evidence="3">CDP-Glycerol:Poly(Glycerophosphate) glycerophosphotransferase</fullName>
    </recommendedName>
</protein>
<organism evidence="1 2">
    <name type="scientific">Methylobrevis pamukkalensis</name>
    <dbReference type="NCBI Taxonomy" id="1439726"/>
    <lineage>
        <taxon>Bacteria</taxon>
        <taxon>Pseudomonadati</taxon>
        <taxon>Pseudomonadota</taxon>
        <taxon>Alphaproteobacteria</taxon>
        <taxon>Hyphomicrobiales</taxon>
        <taxon>Pleomorphomonadaceae</taxon>
        <taxon>Methylobrevis</taxon>
    </lineage>
</organism>
<dbReference type="Proteomes" id="UP000094622">
    <property type="component" value="Unassembled WGS sequence"/>
</dbReference>
<gene>
    <name evidence="1" type="ORF">A6302_04136</name>
</gene>
<proteinExistence type="predicted"/>
<dbReference type="AlphaFoldDB" id="A0A1E3GWY6"/>
<dbReference type="PATRIC" id="fig|1439726.3.peg.4371"/>